<proteinExistence type="predicted"/>
<organism evidence="2 3">
    <name type="scientific">Pontibacillus yanchengensis Y32</name>
    <dbReference type="NCBI Taxonomy" id="1385514"/>
    <lineage>
        <taxon>Bacteria</taxon>
        <taxon>Bacillati</taxon>
        <taxon>Bacillota</taxon>
        <taxon>Bacilli</taxon>
        <taxon>Bacillales</taxon>
        <taxon>Bacillaceae</taxon>
        <taxon>Pontibacillus</taxon>
    </lineage>
</organism>
<evidence type="ECO:0000313" key="2">
    <source>
        <dbReference type="EMBL" id="KGP74566.1"/>
    </source>
</evidence>
<accession>A0A0A2TKF2</accession>
<sequence length="287" mass="33602">MSYIPVIIIGAGRSGTNMLRDTLTKISGVKTWPCDEINYIWRHYNVSYPNDEFTSDMATEKVKKYIHKKFDEMGNNSHTTHLIEKTCANSLRVDFLYEIFPNAKFIHIVRDGRDVVESAKKRWTASLEPSYLSKKLKFVPKTDLPYYGFNYFINRLYKIFSNNNRLAYWGPKFSGMEDKLKSYSLEEVCAFQWKESVDKATNSFTKIPEEQVYMVYYENLTAEPEKYIKDICEFMGVSYQDSTLFKITEDINNHSVGKGITKLRENKKLEKVNTIVADSMEKHNYET</sequence>
<dbReference type="InterPro" id="IPR026634">
    <property type="entry name" value="TPST-like"/>
</dbReference>
<dbReference type="Pfam" id="PF13469">
    <property type="entry name" value="Sulfotransfer_3"/>
    <property type="match status" value="2"/>
</dbReference>
<keyword evidence="1" id="KW-0808">Transferase</keyword>
<dbReference type="PANTHER" id="PTHR12788">
    <property type="entry name" value="PROTEIN-TYROSINE SULFOTRANSFERASE 2"/>
    <property type="match status" value="1"/>
</dbReference>
<name>A0A0A2TKF2_9BACI</name>
<dbReference type="GO" id="GO:0008476">
    <property type="term" value="F:protein-tyrosine sulfotransferase activity"/>
    <property type="evidence" value="ECO:0007669"/>
    <property type="project" value="InterPro"/>
</dbReference>
<evidence type="ECO:0008006" key="4">
    <source>
        <dbReference type="Google" id="ProtNLM"/>
    </source>
</evidence>
<dbReference type="STRING" id="1385514.N782_00340"/>
<dbReference type="Gene3D" id="3.40.50.300">
    <property type="entry name" value="P-loop containing nucleotide triphosphate hydrolases"/>
    <property type="match status" value="1"/>
</dbReference>
<gene>
    <name evidence="2" type="ORF">N782_00340</name>
</gene>
<dbReference type="SUPFAM" id="SSF52540">
    <property type="entry name" value="P-loop containing nucleoside triphosphate hydrolases"/>
    <property type="match status" value="1"/>
</dbReference>
<dbReference type="OrthoDB" id="5432096at2"/>
<dbReference type="eggNOG" id="COG4424">
    <property type="taxonomic scope" value="Bacteria"/>
</dbReference>
<dbReference type="RefSeq" id="WP_036815070.1">
    <property type="nucleotide sequence ID" value="NZ_AVBF01000001.1"/>
</dbReference>
<dbReference type="InterPro" id="IPR027417">
    <property type="entry name" value="P-loop_NTPase"/>
</dbReference>
<dbReference type="PANTHER" id="PTHR12788:SF10">
    <property type="entry name" value="PROTEIN-TYROSINE SULFOTRANSFERASE"/>
    <property type="match status" value="1"/>
</dbReference>
<protein>
    <recommendedName>
        <fullName evidence="4">Sulfotransferase</fullName>
    </recommendedName>
</protein>
<dbReference type="EMBL" id="AVBF01000001">
    <property type="protein sequence ID" value="KGP74566.1"/>
    <property type="molecule type" value="Genomic_DNA"/>
</dbReference>
<dbReference type="Proteomes" id="UP000030147">
    <property type="component" value="Unassembled WGS sequence"/>
</dbReference>
<keyword evidence="3" id="KW-1185">Reference proteome</keyword>
<evidence type="ECO:0000313" key="3">
    <source>
        <dbReference type="Proteomes" id="UP000030147"/>
    </source>
</evidence>
<comment type="caution">
    <text evidence="2">The sequence shown here is derived from an EMBL/GenBank/DDBJ whole genome shotgun (WGS) entry which is preliminary data.</text>
</comment>
<reference evidence="2 3" key="1">
    <citation type="journal article" date="2015" name="Stand. Genomic Sci.">
        <title>High quality draft genome sequence of the moderately halophilic bacterium Pontibacillus yanchengensis Y32(T) and comparison among Pontibacillus genomes.</title>
        <authorList>
            <person name="Huang J."/>
            <person name="Qiao Z.X."/>
            <person name="Tang J.W."/>
            <person name="Wang G."/>
        </authorList>
    </citation>
    <scope>NUCLEOTIDE SEQUENCE [LARGE SCALE GENOMIC DNA]</scope>
    <source>
        <strain evidence="2 3">Y32</strain>
    </source>
</reference>
<dbReference type="AlphaFoldDB" id="A0A0A2TKF2"/>
<evidence type="ECO:0000256" key="1">
    <source>
        <dbReference type="ARBA" id="ARBA00022679"/>
    </source>
</evidence>